<gene>
    <name evidence="1" type="ORF">NZ698_06490</name>
</gene>
<evidence type="ECO:0008006" key="3">
    <source>
        <dbReference type="Google" id="ProtNLM"/>
    </source>
</evidence>
<protein>
    <recommendedName>
        <fullName evidence="3">Lipoprotein</fullName>
    </recommendedName>
</protein>
<dbReference type="RefSeq" id="WP_263002263.1">
    <property type="nucleotide sequence ID" value="NZ_JAOTEM010000001.1"/>
</dbReference>
<sequence>MKYFSFLLVILFCSSCSKSLEEKCFIQENENYFNGSEIEEPFDMEEIIKNKPDYLEITKLKKYRSFKIDSIESSNIRYDLQKSERYLKDQDSIYSDFNDKFFNQFEYSFKQISGNSKYALGRNGLGYWLLEIKNKKASAYFLGLSFSHYYFNKIQGSPIIQDGFLQLEGSLVKIVKVSGLPGYDDYSVLDDGKLFKIKLEDLIKDSDQDGFNDIFENSFGLDPDKKDTDDDGIDDFHDHNPLFKSEKNKFTELYEDLISQHLGIVKENLDKMAYFILPYETDCDYFKNIDPDAKVLIMPTEKSEQPYYVQVTDIFNGGYSKFKKDDKNPNLFYIHESGGGGIIDYSVEFKNGVWILKNIGGIVS</sequence>
<evidence type="ECO:0000313" key="2">
    <source>
        <dbReference type="Proteomes" id="UP001208649"/>
    </source>
</evidence>
<dbReference type="Proteomes" id="UP001208649">
    <property type="component" value="Unassembled WGS sequence"/>
</dbReference>
<comment type="caution">
    <text evidence="1">The sequence shown here is derived from an EMBL/GenBank/DDBJ whole genome shotgun (WGS) entry which is preliminary data.</text>
</comment>
<name>A0ABT2W4E9_9FLAO</name>
<organism evidence="1 2">
    <name type="scientific">Chryseobacterium edaphi</name>
    <dbReference type="NCBI Taxonomy" id="2976532"/>
    <lineage>
        <taxon>Bacteria</taxon>
        <taxon>Pseudomonadati</taxon>
        <taxon>Bacteroidota</taxon>
        <taxon>Flavobacteriia</taxon>
        <taxon>Flavobacteriales</taxon>
        <taxon>Weeksellaceae</taxon>
        <taxon>Chryseobacterium group</taxon>
        <taxon>Chryseobacterium</taxon>
    </lineage>
</organism>
<accession>A0ABT2W4E9</accession>
<proteinExistence type="predicted"/>
<dbReference type="EMBL" id="JAOTEM010000001">
    <property type="protein sequence ID" value="MCU7616838.1"/>
    <property type="molecule type" value="Genomic_DNA"/>
</dbReference>
<reference evidence="2" key="1">
    <citation type="submission" date="2023-07" db="EMBL/GenBank/DDBJ databases">
        <title>Chryseobacterium sp. strain PBS4-4 Genome sequencing and assembly.</title>
        <authorList>
            <person name="Jung Y."/>
        </authorList>
    </citation>
    <scope>NUCLEOTIDE SEQUENCE [LARGE SCALE GENOMIC DNA]</scope>
    <source>
        <strain evidence="2">PBS4-4</strain>
    </source>
</reference>
<keyword evidence="2" id="KW-1185">Reference proteome</keyword>
<evidence type="ECO:0000313" key="1">
    <source>
        <dbReference type="EMBL" id="MCU7616838.1"/>
    </source>
</evidence>